<dbReference type="Pfam" id="PF09820">
    <property type="entry name" value="AAA-ATPase_like"/>
    <property type="match status" value="1"/>
</dbReference>
<organism evidence="3">
    <name type="scientific">Graphocephala atropunctata</name>
    <dbReference type="NCBI Taxonomy" id="36148"/>
    <lineage>
        <taxon>Eukaryota</taxon>
        <taxon>Metazoa</taxon>
        <taxon>Ecdysozoa</taxon>
        <taxon>Arthropoda</taxon>
        <taxon>Hexapoda</taxon>
        <taxon>Insecta</taxon>
        <taxon>Pterygota</taxon>
        <taxon>Neoptera</taxon>
        <taxon>Paraneoptera</taxon>
        <taxon>Hemiptera</taxon>
        <taxon>Auchenorrhyncha</taxon>
        <taxon>Membracoidea</taxon>
        <taxon>Cicadellidae</taxon>
        <taxon>Cicadellinae</taxon>
        <taxon>Cicadellini</taxon>
        <taxon>Graphocephala</taxon>
    </lineage>
</organism>
<keyword evidence="1" id="KW-0732">Signal</keyword>
<evidence type="ECO:0000259" key="2">
    <source>
        <dbReference type="Pfam" id="PF09820"/>
    </source>
</evidence>
<name>A0A1B6M0V6_9HEMI</name>
<dbReference type="AlphaFoldDB" id="A0A1B6M0V6"/>
<dbReference type="InterPro" id="IPR018631">
    <property type="entry name" value="AAA-ATPase-like_dom"/>
</dbReference>
<gene>
    <name evidence="3" type="ORF">g.9224</name>
</gene>
<dbReference type="SUPFAM" id="SSF52540">
    <property type="entry name" value="P-loop containing nucleoside triphosphate hydrolases"/>
    <property type="match status" value="1"/>
</dbReference>
<feature type="chain" id="PRO_5008587810" description="AAA-ATPase-like domain-containing protein" evidence="1">
    <location>
        <begin position="19"/>
        <end position="493"/>
    </location>
</feature>
<dbReference type="PANTHER" id="PTHR34825:SF1">
    <property type="entry name" value="AAA-ATPASE-LIKE DOMAIN-CONTAINING PROTEIN"/>
    <property type="match status" value="1"/>
</dbReference>
<dbReference type="InterPro" id="IPR027417">
    <property type="entry name" value="P-loop_NTPase"/>
</dbReference>
<protein>
    <recommendedName>
        <fullName evidence="2">AAA-ATPase-like domain-containing protein</fullName>
    </recommendedName>
</protein>
<accession>A0A1B6M0V6</accession>
<feature type="domain" description="AAA-ATPase-like" evidence="2">
    <location>
        <begin position="25"/>
        <end position="244"/>
    </location>
</feature>
<dbReference type="PANTHER" id="PTHR34825">
    <property type="entry name" value="CONSERVED PROTEIN, WITH A WEAK D-GALACTARATE DEHYDRATASE/ALTRONATE HYDROLASE DOMAIN"/>
    <property type="match status" value="1"/>
</dbReference>
<proteinExistence type="predicted"/>
<evidence type="ECO:0000256" key="1">
    <source>
        <dbReference type="SAM" id="SignalP"/>
    </source>
</evidence>
<dbReference type="EMBL" id="GEBQ01010398">
    <property type="protein sequence ID" value="JAT29579.1"/>
    <property type="molecule type" value="Transcribed_RNA"/>
</dbReference>
<reference evidence="3" key="1">
    <citation type="submission" date="2015-11" db="EMBL/GenBank/DDBJ databases">
        <title>De novo transcriptome assembly of four potential Pierce s Disease insect vectors from Arizona vineyards.</title>
        <authorList>
            <person name="Tassone E.E."/>
        </authorList>
    </citation>
    <scope>NUCLEOTIDE SEQUENCE</scope>
</reference>
<evidence type="ECO:0000313" key="3">
    <source>
        <dbReference type="EMBL" id="JAT29579.1"/>
    </source>
</evidence>
<sequence>MLVIIVFSVVPIIYNCFAAVLEHENFYDIRYSPYFIDKTLFIKSFLNTSQPCLIAAPDGFGKSTNLNMLKNFLSADINNTHGENIFRDTEISKDMNFTKDELGNYAVIYCSFKQHMPVLDYNSLMNLFRSILYRTFAMHPYLPTSKKISTSDKKKLSWFVGVKKHLRLKPSRVFAGLHFLAKLLKSYHGKEVILMIDDFDSIIMDSIFTNNLDYEMVFGFHNAFFSSVLHDNKNINKTILVGTSCKCFQPLKQLQHLKCFEFLKDENFAPFFGITEKEIDQLLAKRDFKTVYNRKEDIRQWYGGYKSPDLKTQVFNTRSTLSFLRTGQLKNYWANTRVLKTLKLLLIEPAVEILLNDSIRYKPIEIHFVDKIDQTHIEGLRGFTDCELWDEEFSDVFMNLLMDKGYFTFAKKWKGNEDKFNVTIPNEEIRSVVEKVITSFLEDPKELLDRLKATVHEMCFDETKEEVGSVLSEPILQEVQQVGKTIGEAKELV</sequence>
<feature type="signal peptide" evidence="1">
    <location>
        <begin position="1"/>
        <end position="18"/>
    </location>
</feature>